<feature type="compositionally biased region" description="Basic and acidic residues" evidence="1">
    <location>
        <begin position="41"/>
        <end position="56"/>
    </location>
</feature>
<dbReference type="GeneID" id="68365553"/>
<organism evidence="2 3">
    <name type="scientific">Eubacterium callanderi</name>
    <dbReference type="NCBI Taxonomy" id="53442"/>
    <lineage>
        <taxon>Bacteria</taxon>
        <taxon>Bacillati</taxon>
        <taxon>Bacillota</taxon>
        <taxon>Clostridia</taxon>
        <taxon>Eubacteriales</taxon>
        <taxon>Eubacteriaceae</taxon>
        <taxon>Eubacterium</taxon>
    </lineage>
</organism>
<proteinExistence type="predicted"/>
<reference evidence="2 3" key="1">
    <citation type="submission" date="2016-11" db="EMBL/GenBank/DDBJ databases">
        <authorList>
            <person name="Varghese N."/>
            <person name="Submissions S."/>
        </authorList>
    </citation>
    <scope>NUCLEOTIDE SEQUENCE [LARGE SCALE GENOMIC DNA]</scope>
    <source>
        <strain evidence="2 3">FD</strain>
    </source>
</reference>
<dbReference type="Proteomes" id="UP000184012">
    <property type="component" value="Unassembled WGS sequence"/>
</dbReference>
<dbReference type="EMBL" id="FRBP01000010">
    <property type="protein sequence ID" value="SHM04355.1"/>
    <property type="molecule type" value="Genomic_DNA"/>
</dbReference>
<name>A0AB74F2G6_9FIRM</name>
<evidence type="ECO:0000313" key="3">
    <source>
        <dbReference type="Proteomes" id="UP000184012"/>
    </source>
</evidence>
<sequence>MSTAINLNELMKLYEGEDVEITLIIPSSPLIVDVSEPSETTEGKGKKNDKQYHESE</sequence>
<feature type="region of interest" description="Disordered" evidence="1">
    <location>
        <begin position="32"/>
        <end position="56"/>
    </location>
</feature>
<protein>
    <submittedName>
        <fullName evidence="2">Uncharacterized protein</fullName>
    </submittedName>
</protein>
<gene>
    <name evidence="2" type="ORF">SAMN04515649_110174</name>
</gene>
<dbReference type="RefSeq" id="WP_013378555.1">
    <property type="nucleotide sequence ID" value="NC_014624.2"/>
</dbReference>
<accession>A0AB74F2G6</accession>
<comment type="caution">
    <text evidence="2">The sequence shown here is derived from an EMBL/GenBank/DDBJ whole genome shotgun (WGS) entry which is preliminary data.</text>
</comment>
<evidence type="ECO:0000313" key="2">
    <source>
        <dbReference type="EMBL" id="SHM04355.1"/>
    </source>
</evidence>
<dbReference type="AlphaFoldDB" id="A0AB74F2G6"/>
<evidence type="ECO:0000256" key="1">
    <source>
        <dbReference type="SAM" id="MobiDB-lite"/>
    </source>
</evidence>